<feature type="domain" description="Receptor ligand binding region" evidence="10">
    <location>
        <begin position="303"/>
        <end position="358"/>
    </location>
</feature>
<keyword evidence="12" id="KW-1185">Reference proteome</keyword>
<dbReference type="SUPFAM" id="SSF53822">
    <property type="entry name" value="Periplasmic binding protein-like I"/>
    <property type="match status" value="1"/>
</dbReference>
<name>A0ABQ9II15_9NEOP</name>
<evidence type="ECO:0000256" key="3">
    <source>
        <dbReference type="ARBA" id="ARBA00022989"/>
    </source>
</evidence>
<evidence type="ECO:0000313" key="12">
    <source>
        <dbReference type="Proteomes" id="UP001159363"/>
    </source>
</evidence>
<proteinExistence type="predicted"/>
<feature type="region of interest" description="Disordered" evidence="9">
    <location>
        <begin position="1237"/>
        <end position="1279"/>
    </location>
</feature>
<evidence type="ECO:0000256" key="1">
    <source>
        <dbReference type="ARBA" id="ARBA00004370"/>
    </source>
</evidence>
<evidence type="ECO:0000256" key="8">
    <source>
        <dbReference type="ARBA" id="ARBA00023224"/>
    </source>
</evidence>
<dbReference type="InterPro" id="IPR001828">
    <property type="entry name" value="ANF_lig-bd_rcpt"/>
</dbReference>
<organism evidence="11 12">
    <name type="scientific">Dryococelus australis</name>
    <dbReference type="NCBI Taxonomy" id="614101"/>
    <lineage>
        <taxon>Eukaryota</taxon>
        <taxon>Metazoa</taxon>
        <taxon>Ecdysozoa</taxon>
        <taxon>Arthropoda</taxon>
        <taxon>Hexapoda</taxon>
        <taxon>Insecta</taxon>
        <taxon>Pterygota</taxon>
        <taxon>Neoptera</taxon>
        <taxon>Polyneoptera</taxon>
        <taxon>Phasmatodea</taxon>
        <taxon>Verophasmatodea</taxon>
        <taxon>Anareolatae</taxon>
        <taxon>Phasmatidae</taxon>
        <taxon>Eurycanthinae</taxon>
        <taxon>Dryococelus</taxon>
    </lineage>
</organism>
<dbReference type="InterPro" id="IPR002455">
    <property type="entry name" value="GPCR3_GABA-B"/>
</dbReference>
<dbReference type="InterPro" id="IPR028082">
    <property type="entry name" value="Peripla_BP_I"/>
</dbReference>
<reference evidence="11 12" key="1">
    <citation type="submission" date="2023-02" db="EMBL/GenBank/DDBJ databases">
        <title>LHISI_Scaffold_Assembly.</title>
        <authorList>
            <person name="Stuart O.P."/>
            <person name="Cleave R."/>
            <person name="Magrath M.J.L."/>
            <person name="Mikheyev A.S."/>
        </authorList>
    </citation>
    <scope>NUCLEOTIDE SEQUENCE [LARGE SCALE GENOMIC DNA]</scope>
    <source>
        <strain evidence="11">Daus_M_001</strain>
        <tissue evidence="11">Leg muscle</tissue>
    </source>
</reference>
<feature type="compositionally biased region" description="Basic and acidic residues" evidence="9">
    <location>
        <begin position="1243"/>
        <end position="1259"/>
    </location>
</feature>
<comment type="subcellular location">
    <subcellularLocation>
        <location evidence="1">Membrane</location>
    </subcellularLocation>
</comment>
<evidence type="ECO:0000256" key="6">
    <source>
        <dbReference type="ARBA" id="ARBA00023170"/>
    </source>
</evidence>
<evidence type="ECO:0000256" key="7">
    <source>
        <dbReference type="ARBA" id="ARBA00023180"/>
    </source>
</evidence>
<dbReference type="PANTHER" id="PTHR10519:SF46">
    <property type="entry name" value="METABOTROPIC GABA-B RECEPTOR SUBTYPE 3, ISOFORM A"/>
    <property type="match status" value="1"/>
</dbReference>
<accession>A0ABQ9II15</accession>
<dbReference type="Gene3D" id="3.40.50.2300">
    <property type="match status" value="2"/>
</dbReference>
<sequence length="1304" mass="144390">MEILVLVKRPQLLIGLELVVKAGDMLGPKLAVVVLTRHLWFDIGCYNAVWHINFSPCKGQSLTSFKTFLVDLSFTNTTLCYGTALTSLDLCRYIVLVVLQLKKGYNKVWVLSGLHTWRRRTNVHMASHGEHACDAEAQHGDGGRVCISLMQRSPLRLLGGWTGRQGGEDAGAPAHGEEVWNAHSPLSSADEVGGGLKSPRHPKMATLLRACCPRCHNDCCCSVLVCFFHATICIITGFFLTSERHQKVVVAGCIVPDALIAVKQTVGEYGDVTHLGARHRRVAAPKLLELETQDVLRVLRAGLPDVSFGSTSPALSDRKEFPLFFRTVAPDSSHNPARLAFVRRFGWDSVTALSQDEDVYTMPNNAGNPQLYVPACTTSDIPRRQTGLYGKPILFAFVICNLLLNQAVNDLVTELERANITCPATVTFSETDYEDQMRTLKVRPTMQLFEWIRTTTLFRLNRINTFQATTRYQNTKYSPASSYDYALQMCQKTSPSTECCPQHTGKLPIVAPNTIQTLIKTEPLLKAKSLCQYHVLKLKSHSIMVLNISCGLAEHVEEALQVKSCLLESPKVECVGGVASRYPADFSTPSDTHHVMHWVSKGRGESGVLPHPHSAYTDSACVHQCGSRLRSMSVSANQGMLVQCNEPHAQPTSQKSATQRTVFRIAVWDTTITSPELTLPGESITTSVIHYWIIQFFAVWMGLQHPDNIQESSCYSFTAIIDATLERRLAPSRVKSSISKTSYLTTPKTKPNPIQSSPTASESKFLKETFVGVPNTVVSMEKCRNEGAGGMGDIREYPPASGIIRHDSHMLNSGVTRPGIEPGSPSVFICEQKDSVSRRAPHQYQESYCSVLMQSGRRVNLTRTLTPLCTAHHHEHLRYHRSWRNIWGTAMWAVVHTTPALTTVALQREMVPDLIMVLCGGTHTAFQIPFARRTKSARTESNAGSVRTLHRRQSRCSALIVLPEQCKCSERPNAVISKEIPHFMFLCMMTLDDIRVAGYLHKPISSPPVDLCPKDAISNHGVLLVFANQSLAYLTTTGFAAPACPHVALLCTALHFTWSCTHGLVQVPRIHKAHIPAVVVLQVTAGLTILGITVTDDTEWEEALPSCCTTTAMGSLPLILQNIVANCQSELVLLNFRDVLQKRVCIPKNSPDAGQCRSPPGNSKKWRTYVPKETLELVLQYGHDSLDHGHPGSELTNNPPVLPTEIATLQQQIHKQARINQEQYYAVWLPAWKKGRKTLGGRPQREARHSTAEIARCDESDTDPSVNNSNSSVVPQQPSLNDSLFDTMPLWVLHHRNTAHPIGE</sequence>
<keyword evidence="6" id="KW-0675">Receptor</keyword>
<keyword evidence="4" id="KW-0297">G-protein coupled receptor</keyword>
<evidence type="ECO:0000313" key="11">
    <source>
        <dbReference type="EMBL" id="KAJ8895986.1"/>
    </source>
</evidence>
<keyword evidence="8" id="KW-0807">Transducer</keyword>
<feature type="compositionally biased region" description="Low complexity" evidence="9">
    <location>
        <begin position="1264"/>
        <end position="1279"/>
    </location>
</feature>
<dbReference type="Pfam" id="PF01094">
    <property type="entry name" value="ANF_receptor"/>
    <property type="match status" value="1"/>
</dbReference>
<evidence type="ECO:0000259" key="10">
    <source>
        <dbReference type="Pfam" id="PF01094"/>
    </source>
</evidence>
<keyword evidence="3" id="KW-1133">Transmembrane helix</keyword>
<dbReference type="EMBL" id="JARBHB010000001">
    <property type="protein sequence ID" value="KAJ8895986.1"/>
    <property type="molecule type" value="Genomic_DNA"/>
</dbReference>
<dbReference type="Proteomes" id="UP001159363">
    <property type="component" value="Chromosome 1"/>
</dbReference>
<dbReference type="PANTHER" id="PTHR10519">
    <property type="entry name" value="GABA-B RECEPTOR"/>
    <property type="match status" value="1"/>
</dbReference>
<keyword evidence="5" id="KW-0472">Membrane</keyword>
<keyword evidence="2" id="KW-0812">Transmembrane</keyword>
<keyword evidence="7" id="KW-0325">Glycoprotein</keyword>
<evidence type="ECO:0000256" key="9">
    <source>
        <dbReference type="SAM" id="MobiDB-lite"/>
    </source>
</evidence>
<evidence type="ECO:0000256" key="2">
    <source>
        <dbReference type="ARBA" id="ARBA00022692"/>
    </source>
</evidence>
<protein>
    <recommendedName>
        <fullName evidence="10">Receptor ligand binding region domain-containing protein</fullName>
    </recommendedName>
</protein>
<comment type="caution">
    <text evidence="11">The sequence shown here is derived from an EMBL/GenBank/DDBJ whole genome shotgun (WGS) entry which is preliminary data.</text>
</comment>
<gene>
    <name evidence="11" type="ORF">PR048_001327</name>
</gene>
<evidence type="ECO:0000256" key="5">
    <source>
        <dbReference type="ARBA" id="ARBA00023136"/>
    </source>
</evidence>
<evidence type="ECO:0000256" key="4">
    <source>
        <dbReference type="ARBA" id="ARBA00023040"/>
    </source>
</evidence>